<reference evidence="2 3" key="1">
    <citation type="submission" date="2021-07" db="EMBL/GenBank/DDBJ databases">
        <authorList>
            <person name="Palmer J.M."/>
        </authorList>
    </citation>
    <scope>NUCLEOTIDE SEQUENCE [LARGE SCALE GENOMIC DNA]</scope>
    <source>
        <strain evidence="2 3">AT_MEX2019</strain>
        <tissue evidence="2">Muscle</tissue>
    </source>
</reference>
<comment type="caution">
    <text evidence="2">The sequence shown here is derived from an EMBL/GenBank/DDBJ whole genome shotgun (WGS) entry which is preliminary data.</text>
</comment>
<feature type="non-terminal residue" evidence="2">
    <location>
        <position position="113"/>
    </location>
</feature>
<keyword evidence="3" id="KW-1185">Reference proteome</keyword>
<organism evidence="2 3">
    <name type="scientific">Ataeniobius toweri</name>
    <dbReference type="NCBI Taxonomy" id="208326"/>
    <lineage>
        <taxon>Eukaryota</taxon>
        <taxon>Metazoa</taxon>
        <taxon>Chordata</taxon>
        <taxon>Craniata</taxon>
        <taxon>Vertebrata</taxon>
        <taxon>Euteleostomi</taxon>
        <taxon>Actinopterygii</taxon>
        <taxon>Neopterygii</taxon>
        <taxon>Teleostei</taxon>
        <taxon>Neoteleostei</taxon>
        <taxon>Acanthomorphata</taxon>
        <taxon>Ovalentaria</taxon>
        <taxon>Atherinomorphae</taxon>
        <taxon>Cyprinodontiformes</taxon>
        <taxon>Goodeidae</taxon>
        <taxon>Ataeniobius</taxon>
    </lineage>
</organism>
<name>A0ABU7BAP2_9TELE</name>
<accession>A0ABU7BAP2</accession>
<evidence type="ECO:0000313" key="2">
    <source>
        <dbReference type="EMBL" id="MED6247309.1"/>
    </source>
</evidence>
<dbReference type="Proteomes" id="UP001345963">
    <property type="component" value="Unassembled WGS sequence"/>
</dbReference>
<dbReference type="EMBL" id="JAHUTI010049227">
    <property type="protein sequence ID" value="MED6247309.1"/>
    <property type="molecule type" value="Genomic_DNA"/>
</dbReference>
<gene>
    <name evidence="2" type="ORF">ATANTOWER_023886</name>
</gene>
<evidence type="ECO:0000313" key="3">
    <source>
        <dbReference type="Proteomes" id="UP001345963"/>
    </source>
</evidence>
<proteinExistence type="predicted"/>
<feature type="region of interest" description="Disordered" evidence="1">
    <location>
        <begin position="54"/>
        <end position="113"/>
    </location>
</feature>
<protein>
    <submittedName>
        <fullName evidence="2">Uncharacterized protein</fullName>
    </submittedName>
</protein>
<evidence type="ECO:0000256" key="1">
    <source>
        <dbReference type="SAM" id="MobiDB-lite"/>
    </source>
</evidence>
<sequence length="113" mass="12924">MLCMLFVFCSLSCRRYRHRLEKHGTLLCHGTVLVVFCFMRDRVMGAAYLVETPRLLSSQTPPPTSRRHPMQMPEPPQLAPLDVEDQRLYSELLPDGRAPHPVSEGVPDHPTEE</sequence>